<accession>B1ZD16</accession>
<dbReference type="HOGENOM" id="CLU_2058643_0_0_5"/>
<dbReference type="Proteomes" id="UP000007136">
    <property type="component" value="Chromosome"/>
</dbReference>
<reference evidence="1" key="1">
    <citation type="submission" date="2008-04" db="EMBL/GenBank/DDBJ databases">
        <title>Complete sequence of chromosome of Methylobacterium populi BJ001.</title>
        <authorList>
            <consortium name="US DOE Joint Genome Institute"/>
            <person name="Copeland A."/>
            <person name="Lucas S."/>
            <person name="Lapidus A."/>
            <person name="Glavina del Rio T."/>
            <person name="Dalin E."/>
            <person name="Tice H."/>
            <person name="Bruce D."/>
            <person name="Goodwin L."/>
            <person name="Pitluck S."/>
            <person name="Chertkov O."/>
            <person name="Brettin T."/>
            <person name="Detter J.C."/>
            <person name="Han C."/>
            <person name="Kuske C.R."/>
            <person name="Schmutz J."/>
            <person name="Larimer F."/>
            <person name="Land M."/>
            <person name="Hauser L."/>
            <person name="Kyrpides N."/>
            <person name="Mikhailova N."/>
            <person name="Marx C."/>
            <person name="Richardson P."/>
        </authorList>
    </citation>
    <scope>NUCLEOTIDE SEQUENCE [LARGE SCALE GENOMIC DNA]</scope>
    <source>
        <strain evidence="1">BJ001</strain>
    </source>
</reference>
<protein>
    <submittedName>
        <fullName evidence="1">Uncharacterized protein</fullName>
    </submittedName>
</protein>
<dbReference type="KEGG" id="mpo:Mpop_2730"/>
<name>B1ZD16_METPB</name>
<gene>
    <name evidence="1" type="ordered locus">Mpop_2730</name>
</gene>
<dbReference type="STRING" id="441620.Mpop_2730"/>
<proteinExistence type="predicted"/>
<dbReference type="AlphaFoldDB" id="B1ZD16"/>
<dbReference type="EMBL" id="CP001029">
    <property type="protein sequence ID" value="ACB80885.1"/>
    <property type="molecule type" value="Genomic_DNA"/>
</dbReference>
<dbReference type="RefSeq" id="WP_012454607.1">
    <property type="nucleotide sequence ID" value="NC_010725.1"/>
</dbReference>
<evidence type="ECO:0000313" key="2">
    <source>
        <dbReference type="Proteomes" id="UP000007136"/>
    </source>
</evidence>
<sequence length="119" mass="12959">MLTAADIGGFDLPALTRRLEAAALHQDRCRRRGAGFDLPKNFRATAIDVTAMDEHAASIAEGARFVALVHRLSLDDSTRRPAPVIRLVPAQEQPAAPAPKSPRLFSRALARLWPAREVA</sequence>
<organism evidence="1 2">
    <name type="scientific">Methylorubrum populi (strain ATCC BAA-705 / NCIMB 13946 / BJ001)</name>
    <name type="common">Methylobacterium populi</name>
    <dbReference type="NCBI Taxonomy" id="441620"/>
    <lineage>
        <taxon>Bacteria</taxon>
        <taxon>Pseudomonadati</taxon>
        <taxon>Pseudomonadota</taxon>
        <taxon>Alphaproteobacteria</taxon>
        <taxon>Hyphomicrobiales</taxon>
        <taxon>Methylobacteriaceae</taxon>
        <taxon>Methylorubrum</taxon>
    </lineage>
</organism>
<dbReference type="OrthoDB" id="9855251at2"/>
<evidence type="ECO:0000313" key="1">
    <source>
        <dbReference type="EMBL" id="ACB80885.1"/>
    </source>
</evidence>